<dbReference type="EMBL" id="QLLR01000019">
    <property type="protein sequence ID" value="RAJ28094.1"/>
    <property type="molecule type" value="Genomic_DNA"/>
</dbReference>
<name>A0A327SJL2_9SPHI</name>
<gene>
    <name evidence="1" type="ORF">LY11_03414</name>
</gene>
<proteinExistence type="predicted"/>
<dbReference type="AlphaFoldDB" id="A0A327SJL2"/>
<evidence type="ECO:0000313" key="1">
    <source>
        <dbReference type="EMBL" id="RAJ28094.1"/>
    </source>
</evidence>
<reference evidence="1 2" key="1">
    <citation type="submission" date="2018-06" db="EMBL/GenBank/DDBJ databases">
        <title>Genomic Encyclopedia of Archaeal and Bacterial Type Strains, Phase II (KMG-II): from individual species to whole genera.</title>
        <authorList>
            <person name="Goeker M."/>
        </authorList>
    </citation>
    <scope>NUCLEOTIDE SEQUENCE [LARGE SCALE GENOMIC DNA]</scope>
    <source>
        <strain evidence="1 2">DSM 14825</strain>
    </source>
</reference>
<sequence length="455" mass="52521">MANLSDPLMAGDLRDHLEKQAASGHKWVVYDTDNPISSRYDLQCFAGESEAISYAKEYQQIWNWHEAVPIGNLIYELKELERTQLRSSLKTEIDNPNSTLKLNNVSMDVKVNRAKQLWENWERQEKQIESLAGVTNDRNSLKYKYNFLSNGLARLSGNPTENEKLFMQAIKTVTAKLQKELYPNPFVRMLHRLKVFIIDKPAHLEQFNRNKSENLQALNGQFKSAGLHHFVDNLQNKLDFESPVVELRSLSGLNNNNKIEVNVNLEKSKLGSYQFNGYDVALTKENGEKISFNFSAESRITLTEAVNLLQGRPVYKSYENADGSHSQRWIQLDRQQENDLKPQLLIYPPNYDYDLKQVLLESGTQLEFYTVANDSIRRGLEAGNRVEFQVNGNGRYSVTADPSARKVEFFDAERKPISISSLKRIIHPVKQHKNKETNIIQQKEVQQDNQMRIIR</sequence>
<comment type="caution">
    <text evidence="1">The sequence shown here is derived from an EMBL/GenBank/DDBJ whole genome shotgun (WGS) entry which is preliminary data.</text>
</comment>
<protein>
    <submittedName>
        <fullName evidence="1">Uncharacterized protein</fullName>
    </submittedName>
</protein>
<dbReference type="OrthoDB" id="791468at2"/>
<accession>A0A327SJL2</accession>
<evidence type="ECO:0000313" key="2">
    <source>
        <dbReference type="Proteomes" id="UP000249754"/>
    </source>
</evidence>
<dbReference type="RefSeq" id="WP_111634832.1">
    <property type="nucleotide sequence ID" value="NZ_QLLR01000019.1"/>
</dbReference>
<dbReference type="Proteomes" id="UP000249754">
    <property type="component" value="Unassembled WGS sequence"/>
</dbReference>
<organism evidence="1 2">
    <name type="scientific">Pedobacter cryoconitis</name>
    <dbReference type="NCBI Taxonomy" id="188932"/>
    <lineage>
        <taxon>Bacteria</taxon>
        <taxon>Pseudomonadati</taxon>
        <taxon>Bacteroidota</taxon>
        <taxon>Sphingobacteriia</taxon>
        <taxon>Sphingobacteriales</taxon>
        <taxon>Sphingobacteriaceae</taxon>
        <taxon>Pedobacter</taxon>
    </lineage>
</organism>